<dbReference type="Pfam" id="PF01042">
    <property type="entry name" value="Ribonuc_L-PSP"/>
    <property type="match status" value="1"/>
</dbReference>
<gene>
    <name evidence="1" type="ORF">ACHAXA_005659</name>
</gene>
<accession>A0ABD3SQE7</accession>
<proteinExistence type="predicted"/>
<dbReference type="AlphaFoldDB" id="A0ABD3SQE7"/>
<sequence length="172" mass="18844">MLFRRLTYLTASATIECCACPSQMLHLRRCFNSIARRSALSGLSSARAPSLHFSSDIVRLGGDVLPPMSQAVIHNGVVYLSGQVDGTADDVTGQTKNVLAKVDKYLHEAGTDKSKLLTSSVWLKNIERDYGAMNEVWNTWIDPNNKPVRATTEASMATPKYLVEIQVTAALD</sequence>
<dbReference type="EMBL" id="JALLPB020000013">
    <property type="protein sequence ID" value="KAL3826817.1"/>
    <property type="molecule type" value="Genomic_DNA"/>
</dbReference>
<dbReference type="InterPro" id="IPR006175">
    <property type="entry name" value="YjgF/YER057c/UK114"/>
</dbReference>
<dbReference type="SUPFAM" id="SSF55298">
    <property type="entry name" value="YjgF-like"/>
    <property type="match status" value="1"/>
</dbReference>
<name>A0ABD3SQE7_9STRA</name>
<dbReference type="Proteomes" id="UP001530377">
    <property type="component" value="Unassembled WGS sequence"/>
</dbReference>
<reference evidence="1 2" key="1">
    <citation type="submission" date="2024-10" db="EMBL/GenBank/DDBJ databases">
        <title>Updated reference genomes for cyclostephanoid diatoms.</title>
        <authorList>
            <person name="Roberts W.R."/>
            <person name="Alverson A.J."/>
        </authorList>
    </citation>
    <scope>NUCLEOTIDE SEQUENCE [LARGE SCALE GENOMIC DNA]</scope>
    <source>
        <strain evidence="1 2">AJA228-03</strain>
    </source>
</reference>
<comment type="caution">
    <text evidence="1">The sequence shown here is derived from an EMBL/GenBank/DDBJ whole genome shotgun (WGS) entry which is preliminary data.</text>
</comment>
<dbReference type="PANTHER" id="PTHR47328">
    <property type="match status" value="1"/>
</dbReference>
<protein>
    <submittedName>
        <fullName evidence="1">Uncharacterized protein</fullName>
    </submittedName>
</protein>
<dbReference type="InterPro" id="IPR035709">
    <property type="entry name" value="YoaB-like"/>
</dbReference>
<dbReference type="InterPro" id="IPR035959">
    <property type="entry name" value="RutC-like_sf"/>
</dbReference>
<dbReference type="PANTHER" id="PTHR47328:SF1">
    <property type="entry name" value="RUTC FAMILY PROTEIN YOAB"/>
    <property type="match status" value="1"/>
</dbReference>
<dbReference type="Gene3D" id="3.30.1330.40">
    <property type="entry name" value="RutC-like"/>
    <property type="match status" value="1"/>
</dbReference>
<evidence type="ECO:0000313" key="2">
    <source>
        <dbReference type="Proteomes" id="UP001530377"/>
    </source>
</evidence>
<keyword evidence="2" id="KW-1185">Reference proteome</keyword>
<evidence type="ECO:0000313" key="1">
    <source>
        <dbReference type="EMBL" id="KAL3826817.1"/>
    </source>
</evidence>
<dbReference type="CDD" id="cd06150">
    <property type="entry name" value="YjgF_YER057c_UK114_like_2"/>
    <property type="match status" value="1"/>
</dbReference>
<organism evidence="1 2">
    <name type="scientific">Cyclostephanos tholiformis</name>
    <dbReference type="NCBI Taxonomy" id="382380"/>
    <lineage>
        <taxon>Eukaryota</taxon>
        <taxon>Sar</taxon>
        <taxon>Stramenopiles</taxon>
        <taxon>Ochrophyta</taxon>
        <taxon>Bacillariophyta</taxon>
        <taxon>Coscinodiscophyceae</taxon>
        <taxon>Thalassiosirophycidae</taxon>
        <taxon>Stephanodiscales</taxon>
        <taxon>Stephanodiscaceae</taxon>
        <taxon>Cyclostephanos</taxon>
    </lineage>
</organism>